<evidence type="ECO:0000256" key="1">
    <source>
        <dbReference type="SAM" id="MobiDB-lite"/>
    </source>
</evidence>
<comment type="caution">
    <text evidence="2">The sequence shown here is derived from an EMBL/GenBank/DDBJ whole genome shotgun (WGS) entry which is preliminary data.</text>
</comment>
<protein>
    <submittedName>
        <fullName evidence="2">Uncharacterized protein</fullName>
    </submittedName>
</protein>
<name>A0A7W4K9Y9_9PROT</name>
<evidence type="ECO:0000313" key="2">
    <source>
        <dbReference type="EMBL" id="MBB2203068.1"/>
    </source>
</evidence>
<sequence>MLPSSKFARGYRISGQWKIVSERLRKNDPFFDLGCDIIAVRARQDGSRTLERDDIGLEDGVAAHEPEAADGGEMPARRSVERNSRCPETIHEDMRIFKAIRDCKRRGVGAARLTDATCEGCREAYLLKGVAPPEWAGWYPADTISLS</sequence>
<gene>
    <name evidence="2" type="ORF">HLH28_16080</name>
</gene>
<dbReference type="Proteomes" id="UP000578030">
    <property type="component" value="Unassembled WGS sequence"/>
</dbReference>
<feature type="region of interest" description="Disordered" evidence="1">
    <location>
        <begin position="60"/>
        <end position="84"/>
    </location>
</feature>
<organism evidence="2 3">
    <name type="scientific">Gluconacetobacter tumulisoli</name>
    <dbReference type="NCBI Taxonomy" id="1286189"/>
    <lineage>
        <taxon>Bacteria</taxon>
        <taxon>Pseudomonadati</taxon>
        <taxon>Pseudomonadota</taxon>
        <taxon>Alphaproteobacteria</taxon>
        <taxon>Acetobacterales</taxon>
        <taxon>Acetobacteraceae</taxon>
        <taxon>Gluconacetobacter</taxon>
    </lineage>
</organism>
<proteinExistence type="predicted"/>
<evidence type="ECO:0000313" key="3">
    <source>
        <dbReference type="Proteomes" id="UP000578030"/>
    </source>
</evidence>
<dbReference type="AlphaFoldDB" id="A0A7W4K9Y9"/>
<accession>A0A7W4K9Y9</accession>
<reference evidence="2 3" key="1">
    <citation type="submission" date="2020-04" db="EMBL/GenBank/DDBJ databases">
        <title>Description of novel Gluconacetobacter.</title>
        <authorList>
            <person name="Sombolestani A."/>
        </authorList>
    </citation>
    <scope>NUCLEOTIDE SEQUENCE [LARGE SCALE GENOMIC DNA]</scope>
    <source>
        <strain evidence="2 3">LMG 27802</strain>
    </source>
</reference>
<dbReference type="EMBL" id="JABEQM010000017">
    <property type="protein sequence ID" value="MBB2203068.1"/>
    <property type="molecule type" value="Genomic_DNA"/>
</dbReference>
<keyword evidence="3" id="KW-1185">Reference proteome</keyword>
<dbReference type="RefSeq" id="WP_182961060.1">
    <property type="nucleotide sequence ID" value="NZ_JABEQM010000017.1"/>
</dbReference>
<feature type="compositionally biased region" description="Basic and acidic residues" evidence="1">
    <location>
        <begin position="75"/>
        <end position="84"/>
    </location>
</feature>